<dbReference type="InterPro" id="IPR014001">
    <property type="entry name" value="Helicase_ATP-bd"/>
</dbReference>
<gene>
    <name evidence="3" type="ORF">CHK_0167</name>
</gene>
<comment type="caution">
    <text evidence="3">The sequence shown here is derived from an EMBL/GenBank/DDBJ whole genome shotgun (WGS) entry which is preliminary data.</text>
</comment>
<reference evidence="3 4" key="1">
    <citation type="submission" date="2015-04" db="EMBL/GenBank/DDBJ databases">
        <title>Draft genome sequence of bacteremic isolate Catabacter hongkongensis type strain HKU16T.</title>
        <authorList>
            <person name="Lau S.K."/>
            <person name="Teng J.L."/>
            <person name="Huang Y."/>
            <person name="Curreem S.O."/>
            <person name="Tsui S.K."/>
            <person name="Woo P.C."/>
        </authorList>
    </citation>
    <scope>NUCLEOTIDE SEQUENCE [LARGE SCALE GENOMIC DNA]</scope>
    <source>
        <strain evidence="3 4">HKU16</strain>
    </source>
</reference>
<proteinExistence type="predicted"/>
<dbReference type="PATRIC" id="fig|270498.16.peg.2409"/>
<dbReference type="Pfam" id="PF02384">
    <property type="entry name" value="N6_Mtase"/>
    <property type="match status" value="1"/>
</dbReference>
<feature type="domain" description="Helicase ATP-binding" evidence="2">
    <location>
        <begin position="2024"/>
        <end position="2272"/>
    </location>
</feature>
<dbReference type="Pfam" id="PF18840">
    <property type="entry name" value="LPD25"/>
    <property type="match status" value="1"/>
</dbReference>
<dbReference type="GO" id="GO:0008170">
    <property type="term" value="F:N-methyltransferase activity"/>
    <property type="evidence" value="ECO:0007669"/>
    <property type="project" value="InterPro"/>
</dbReference>
<dbReference type="SMART" id="SM00487">
    <property type="entry name" value="DEXDc"/>
    <property type="match status" value="1"/>
</dbReference>
<dbReference type="Pfam" id="PF21849">
    <property type="entry name" value="DUF6908"/>
    <property type="match status" value="1"/>
</dbReference>
<feature type="region of interest" description="Disordered" evidence="1">
    <location>
        <begin position="1196"/>
        <end position="1221"/>
    </location>
</feature>
<evidence type="ECO:0000259" key="2">
    <source>
        <dbReference type="PROSITE" id="PS51192"/>
    </source>
</evidence>
<evidence type="ECO:0000313" key="3">
    <source>
        <dbReference type="EMBL" id="KKI52335.1"/>
    </source>
</evidence>
<organism evidence="3 4">
    <name type="scientific">Christensenella hongkongensis</name>
    <dbReference type="NCBI Taxonomy" id="270498"/>
    <lineage>
        <taxon>Bacteria</taxon>
        <taxon>Bacillati</taxon>
        <taxon>Bacillota</taxon>
        <taxon>Clostridia</taxon>
        <taxon>Christensenellales</taxon>
        <taxon>Christensenellaceae</taxon>
        <taxon>Christensenella</taxon>
    </lineage>
</organism>
<dbReference type="GO" id="GO:0032259">
    <property type="term" value="P:methylation"/>
    <property type="evidence" value="ECO:0007669"/>
    <property type="project" value="UniProtKB-KW"/>
</dbReference>
<dbReference type="Gene3D" id="3.40.50.300">
    <property type="entry name" value="P-loop containing nucleotide triphosphate hydrolases"/>
    <property type="match status" value="1"/>
</dbReference>
<accession>A0A0M2NQ39</accession>
<keyword evidence="4" id="KW-1185">Reference proteome</keyword>
<dbReference type="Gene3D" id="3.40.50.150">
    <property type="entry name" value="Vaccinia Virus protein VP39"/>
    <property type="match status" value="1"/>
</dbReference>
<dbReference type="GO" id="GO:0003677">
    <property type="term" value="F:DNA binding"/>
    <property type="evidence" value="ECO:0007669"/>
    <property type="project" value="InterPro"/>
</dbReference>
<dbReference type="PRINTS" id="PR00507">
    <property type="entry name" value="N12N6MTFRASE"/>
</dbReference>
<feature type="compositionally biased region" description="Basic and acidic residues" evidence="1">
    <location>
        <begin position="355"/>
        <end position="376"/>
    </location>
</feature>
<dbReference type="InterPro" id="IPR029063">
    <property type="entry name" value="SAM-dependent_MTases_sf"/>
</dbReference>
<dbReference type="PANTHER" id="PTHR41313">
    <property type="entry name" value="ADENINE-SPECIFIC METHYLTRANSFERASE"/>
    <property type="match status" value="1"/>
</dbReference>
<name>A0A0M2NQ39_9FIRM</name>
<dbReference type="EMBL" id="LAYJ01000027">
    <property type="protein sequence ID" value="KKI52335.1"/>
    <property type="molecule type" value="Genomic_DNA"/>
</dbReference>
<dbReference type="GO" id="GO:0005524">
    <property type="term" value="F:ATP binding"/>
    <property type="evidence" value="ECO:0007669"/>
    <property type="project" value="InterPro"/>
</dbReference>
<dbReference type="STRING" id="270498.CHK_0167"/>
<keyword evidence="3" id="KW-0489">Methyltransferase</keyword>
<keyword evidence="3" id="KW-0808">Transferase</keyword>
<dbReference type="InterPro" id="IPR027417">
    <property type="entry name" value="P-loop_NTPase"/>
</dbReference>
<dbReference type="InterPro" id="IPR041045">
    <property type="entry name" value="LPD25"/>
</dbReference>
<evidence type="ECO:0000256" key="1">
    <source>
        <dbReference type="SAM" id="MobiDB-lite"/>
    </source>
</evidence>
<dbReference type="SUPFAM" id="SSF53335">
    <property type="entry name" value="S-adenosyl-L-methionine-dependent methyltransferases"/>
    <property type="match status" value="1"/>
</dbReference>
<feature type="compositionally biased region" description="Basic and acidic residues" evidence="1">
    <location>
        <begin position="240"/>
        <end position="291"/>
    </location>
</feature>
<evidence type="ECO:0000313" key="4">
    <source>
        <dbReference type="Proteomes" id="UP000034076"/>
    </source>
</evidence>
<protein>
    <submittedName>
        <fullName evidence="3">DNA methylase</fullName>
    </submittedName>
</protein>
<dbReference type="PANTHER" id="PTHR41313:SF1">
    <property type="entry name" value="DNA METHYLASE ADENINE-SPECIFIC DOMAIN-CONTAINING PROTEIN"/>
    <property type="match status" value="1"/>
</dbReference>
<dbReference type="InterPro" id="IPR052933">
    <property type="entry name" value="DNA_Protect_Modify"/>
</dbReference>
<feature type="compositionally biased region" description="Gly residues" evidence="1">
    <location>
        <begin position="331"/>
        <end position="340"/>
    </location>
</feature>
<dbReference type="InterPro" id="IPR054203">
    <property type="entry name" value="DUF6908"/>
</dbReference>
<dbReference type="SUPFAM" id="SSF52540">
    <property type="entry name" value="P-loop containing nucleoside triphosphate hydrolases"/>
    <property type="match status" value="2"/>
</dbReference>
<feature type="region of interest" description="Disordered" evidence="1">
    <location>
        <begin position="240"/>
        <end position="390"/>
    </location>
</feature>
<dbReference type="CDD" id="cd02440">
    <property type="entry name" value="AdoMet_MTases"/>
    <property type="match status" value="1"/>
</dbReference>
<dbReference type="InterPro" id="IPR003356">
    <property type="entry name" value="DNA_methylase_A-5"/>
</dbReference>
<dbReference type="PROSITE" id="PS51192">
    <property type="entry name" value="HELICASE_ATP_BIND_1"/>
    <property type="match status" value="1"/>
</dbReference>
<sequence>METTNIMALYGEAIDTITKDGSRWAHFLDTAARIYKHNFLNQIIIYEQNPDVTACGTKAQWERFGRSLKDGAKQIGTLRADGEKFEINYVYDVSDTVNNDKRLPSDWNITEENEKNILDMLKIGHDREYTDTMTLKGEINAAVESLAAERIGETYEQFMAIRDGSWIGKEPDEVIFFRLLNCIEDTAEYMALRRCGFDVDHIEFNHIGEFDTLQTISNLGIAACGIARDVLVEIEKEARKTERSINHDRTELSGRSGRDNEAPARSEGDHSAAHEVRPDEKKILEGTDERGIPVLAGDGQPLRTLQGSGDQGAGHEGAGEERPARVKQTAGDGGLHGDGGVSERDRPPSGGNGAEGDRIQQGDSDDHHEEGIRQDGAEPEEEKSSGFSISGSFEYRAGDEVYLEDDRAFKVLEVAGEKVTVGDVEIPLLVRIMERQDFETLIGNNEKNRKKPEVKITQEDIDEVLRGSSKTGIRQYDIYSHFIHEKNTKNNVKYLKEKYGWSGQSWDFSDGSSGFIEYNSKGIEIRKYKPEAETLLKWPAAAKRIQRLISEGKYLPETEIALLPDYEEWTRASNLYLTFEHTIPMTEEKSIEFAKALNRYNLSTGSMVYLNGTEFQISEFGAECHLSAKDEGIFIDLAELKNRLAEDERNDYLLDLKDTPDFEAMGINQETAISFQKWIEARGTKPAAASLSPEKLDDIFDEYSPLFVSKILFDDKYMAIREGFRDAEAARDECGAAVKRIAATMSGEKELQQAYGESEGFRQRLEQYVFQQTYTFFAEYDHQTDVQTGKTIKPKSRLPMDAPHMNYRKMQKLFPAIMDGTSRYMQYGAGVAFDPLHVENDGDGHISLSHTYEQNGDVMYDPRMELYVDHKAKTVEAASFENSGLGLRQDVYPEEGKYIPRLRKELNSFLKQWLKNISDQGYEPVRATIVRDGEDVEISEFENGTPVIPAAPEQEKKIIEPEPETKIVKFPLVLAEGKLTAPPYVRIVWSEHPIFEDGEKLSVAEAEYLFRELDHLIIKARQDAAERGERVNWSYFKTRFSVVLEIDGQEEPLETRYNFGDGQGSLTEIFRSDAEQMLNDSHLRNNLTSEEIEAQESIFSQIVPYLEQFTELAAQDQMILNTRLAEYRTEEAARNFLGLDEPKPDAEYGQISEEEFEQAIKQQQQETAAIRPEKKYELGFGYLGNGLTVWNRLEEEQQGDESNLINPEPQPEQSPPDNQQEPIWTPIEGGEVTQVMIDLTPSDEKEQKPEKINYRITDEHYGEATAKMRFEKNMDAIFILREVESENRLATPEEQEILAGYTGWGAIPQAFDENNKKWSKEYERLKDELSPEEYHSARASVLNAHYTTPVVIRAVYKALENMGLEGGNICDPACGIGNFFGAAPESLERARFYGVELDSLTARIAKQLYQKANIRQSGFEDTDFGDNFFDVFIGNIPFGEYKVTDQRYAKENFLIHDYFFAHALDKVRPGGVVAFLTSKGTMDKANPSVRKYLAEQAELLGAIRLPNNAFKANAGTEVTIDILFLQKRERRISIEPGWVHLDKTEDGIPVNSYFADHPEMVLGKIAFWKNMYGRETDTACLPIEGADLGLQLEQAIQYIEGEIVPADPIKQEKETVQDTIPADPAVKNFCYTVFEGKIYYREDSEMHRMYFSANTEARVRGLCKIREVVRELIDAQMNGHSDEKIKEGQQHLNYLYDSFVKKHGRINSRGNSLAFRGDTDYPLLCSLEVLDEEDHFKEKAAFFSRRTIRPPKEITSVQTAQDALLASMAERGRVDLPYMETLYPKDKQQIISELCGQIFKDPLSEDWLLKDEYLSGNVRKKLAEAQEAAVGNPEYTENIEALLQVQPEDIPAEEIDVKIGSIWVSESDYKQFIVDMLDLTQDEGERLCVGYSSRTGGWRIWKKPYLNVIAKEIYGTNRKNAYEIMEAALNLRLIEVRDRVEDDEGKVRYVLNVEDTIAAQSKQAELQEKFREWIFEDTERRERLVRKYNDTMNNIVPREYDGKYIRYHGMNPEINMRDYQRNVDARILYGGNTLIGHVVGSGKTFEIVAAIQESKYLGICHKAMICVPNHLLMQWAGDYLRLYPAANILVVTAKDFEKERRRKFCARIATGEYDAVIIGHSQLAKIPMSKKWEEEYIQSEIDEIIDGIAEAKERNDEHWSIKRMEGMRKNLEARIERLNTIPRDNVLDFEELGVDMLIVDESQEFKNLMFNTKMRNVAGVSQANSKRASDLYMKCRYLNTINGNRGIVFATGTPISNTIAEMYTLQRYLQYDELEARGLTYFDAWVSVFAEVRTTMELAPSGRGFRLKTRLSTYYNIEELSNMFALVADIKTAEDIQIPVPKIRGGEPENVVVSPSALGEKLIDSCVKRTEKIRKKMVRPDQDNMLLVTNDGRKIALDVRCYDPSLPDEEGNKVSACAGKVFEIWEESTDDRAAQLVFCDQSTPKNIVMQKNEQGEFEMGETAFSVYGDLKEKLVAKGIPASEIAFIHEANSDAKKAKLFAKVRKGSIRVLIGSTFMMGAGTNVQDRLIALHHLDAPWVRLEVA</sequence>
<dbReference type="Proteomes" id="UP000034076">
    <property type="component" value="Unassembled WGS sequence"/>
</dbReference>